<dbReference type="AlphaFoldDB" id="A0A0U2LV48"/>
<evidence type="ECO:0000256" key="1">
    <source>
        <dbReference type="ARBA" id="ARBA00005417"/>
    </source>
</evidence>
<name>A0A0U2LV48_9ENTE</name>
<dbReference type="Proteomes" id="UP000067523">
    <property type="component" value="Chromosome"/>
</dbReference>
<evidence type="ECO:0000259" key="5">
    <source>
        <dbReference type="PROSITE" id="PS50893"/>
    </source>
</evidence>
<evidence type="ECO:0000256" key="2">
    <source>
        <dbReference type="ARBA" id="ARBA00022448"/>
    </source>
</evidence>
<dbReference type="PANTHER" id="PTHR42798">
    <property type="entry name" value="LIPOPROTEIN-RELEASING SYSTEM ATP-BINDING PROTEIN LOLD"/>
    <property type="match status" value="1"/>
</dbReference>
<evidence type="ECO:0000313" key="7">
    <source>
        <dbReference type="Proteomes" id="UP000067523"/>
    </source>
</evidence>
<feature type="domain" description="ABC transporter" evidence="5">
    <location>
        <begin position="2"/>
        <end position="212"/>
    </location>
</feature>
<dbReference type="InterPro" id="IPR027417">
    <property type="entry name" value="P-loop_NTPase"/>
</dbReference>
<gene>
    <name evidence="6" type="ORF">ATZ35_05055</name>
</gene>
<protein>
    <recommendedName>
        <fullName evidence="5">ABC transporter domain-containing protein</fullName>
    </recommendedName>
</protein>
<comment type="similarity">
    <text evidence="1">Belongs to the ABC transporter superfamily.</text>
</comment>
<dbReference type="SMART" id="SM00382">
    <property type="entry name" value="AAA"/>
    <property type="match status" value="1"/>
</dbReference>
<dbReference type="SUPFAM" id="SSF52540">
    <property type="entry name" value="P-loop containing nucleoside triphosphate hydrolases"/>
    <property type="match status" value="1"/>
</dbReference>
<dbReference type="GO" id="GO:0005524">
    <property type="term" value="F:ATP binding"/>
    <property type="evidence" value="ECO:0007669"/>
    <property type="project" value="UniProtKB-KW"/>
</dbReference>
<dbReference type="EMBL" id="CP013655">
    <property type="protein sequence ID" value="ALS36549.1"/>
    <property type="molecule type" value="Genomic_DNA"/>
</dbReference>
<reference evidence="7" key="1">
    <citation type="submission" date="2015-12" db="EMBL/GenBank/DDBJ databases">
        <authorList>
            <person name="Lauer A."/>
            <person name="Humrighouse B."/>
            <person name="Loparev V."/>
            <person name="Shewmaker P.L."/>
            <person name="Whitney A.M."/>
            <person name="McLaughlin R.W."/>
        </authorList>
    </citation>
    <scope>NUCLEOTIDE SEQUENCE [LARGE SCALE GENOMIC DNA]</scope>
    <source>
        <strain evidence="7">LMG 26678</strain>
    </source>
</reference>
<keyword evidence="2" id="KW-0813">Transport</keyword>
<dbReference type="PROSITE" id="PS50893">
    <property type="entry name" value="ABC_TRANSPORTER_2"/>
    <property type="match status" value="1"/>
</dbReference>
<dbReference type="InterPro" id="IPR017871">
    <property type="entry name" value="ABC_transporter-like_CS"/>
</dbReference>
<keyword evidence="7" id="KW-1185">Reference proteome</keyword>
<dbReference type="STRING" id="118060.ATZ35_05055"/>
<dbReference type="InterPro" id="IPR003593">
    <property type="entry name" value="AAA+_ATPase"/>
</dbReference>
<proteinExistence type="inferred from homology"/>
<dbReference type="KEGG" id="erx:ATZ35_05055"/>
<dbReference type="Pfam" id="PF00005">
    <property type="entry name" value="ABC_tran"/>
    <property type="match status" value="1"/>
</dbReference>
<accession>A0A0U2LV48</accession>
<dbReference type="GO" id="GO:0016887">
    <property type="term" value="F:ATP hydrolysis activity"/>
    <property type="evidence" value="ECO:0007669"/>
    <property type="project" value="InterPro"/>
</dbReference>
<dbReference type="PANTHER" id="PTHR42798:SF6">
    <property type="entry name" value="CELL DIVISION ATP-BINDING PROTEIN FTSE"/>
    <property type="match status" value="1"/>
</dbReference>
<dbReference type="InterPro" id="IPR017911">
    <property type="entry name" value="MacB-like_ATP-bd"/>
</dbReference>
<organism evidence="6 7">
    <name type="scientific">Enterococcus rotai</name>
    <dbReference type="NCBI Taxonomy" id="118060"/>
    <lineage>
        <taxon>Bacteria</taxon>
        <taxon>Bacillati</taxon>
        <taxon>Bacillota</taxon>
        <taxon>Bacilli</taxon>
        <taxon>Lactobacillales</taxon>
        <taxon>Enterococcaceae</taxon>
        <taxon>Enterococcus</taxon>
    </lineage>
</organism>
<evidence type="ECO:0000256" key="3">
    <source>
        <dbReference type="ARBA" id="ARBA00022741"/>
    </source>
</evidence>
<keyword evidence="4" id="KW-0067">ATP-binding</keyword>
<dbReference type="InterPro" id="IPR003439">
    <property type="entry name" value="ABC_transporter-like_ATP-bd"/>
</dbReference>
<sequence>MLEVKNLSYCYNDQTILKNINYSFEKGKIYSIVGVSGVGKSTFLSVISGLEFLQEGQVFYNQKEVSNYVKYRKSISYIFQSFNLVSYLSAIDNIKLGLAIHQKKDRSVLPFVQTILNQLDIKGENQTKKSAQLSGGQQQRVSIARAVALDTDLIIADEPTGNLDRGNAKEVMNLFKQLKEKGKCIIVVTHDPIIEQQSDVVLTIKEGQLFKLN</sequence>
<dbReference type="Gene3D" id="3.40.50.300">
    <property type="entry name" value="P-loop containing nucleotide triphosphate hydrolases"/>
    <property type="match status" value="1"/>
</dbReference>
<dbReference type="RefSeq" id="WP_208929790.1">
    <property type="nucleotide sequence ID" value="NZ_CP013655.1"/>
</dbReference>
<dbReference type="CDD" id="cd03255">
    <property type="entry name" value="ABC_MJ0796_LolCDE_FtsE"/>
    <property type="match status" value="1"/>
</dbReference>
<evidence type="ECO:0000256" key="4">
    <source>
        <dbReference type="ARBA" id="ARBA00022840"/>
    </source>
</evidence>
<evidence type="ECO:0000313" key="6">
    <source>
        <dbReference type="EMBL" id="ALS36549.1"/>
    </source>
</evidence>
<keyword evidence="3" id="KW-0547">Nucleotide-binding</keyword>
<dbReference type="PROSITE" id="PS00211">
    <property type="entry name" value="ABC_TRANSPORTER_1"/>
    <property type="match status" value="1"/>
</dbReference>